<reference evidence="3 4" key="1">
    <citation type="journal article" date="2020" name="IScience">
        <title>Genome Sequencing of the Endangered Kingdonia uniflora (Circaeasteraceae, Ranunculales) Reveals Potential Mechanisms of Evolutionary Specialization.</title>
        <authorList>
            <person name="Sun Y."/>
            <person name="Deng T."/>
            <person name="Zhang A."/>
            <person name="Moore M.J."/>
            <person name="Landis J.B."/>
            <person name="Lin N."/>
            <person name="Zhang H."/>
            <person name="Zhang X."/>
            <person name="Huang J."/>
            <person name="Zhang X."/>
            <person name="Sun H."/>
            <person name="Wang H."/>
        </authorList>
    </citation>
    <scope>NUCLEOTIDE SEQUENCE [LARGE SCALE GENOMIC DNA]</scope>
    <source>
        <strain evidence="3">TB1705</strain>
        <tissue evidence="3">Leaf</tissue>
    </source>
</reference>
<evidence type="ECO:0000313" key="3">
    <source>
        <dbReference type="EMBL" id="KAF6136445.1"/>
    </source>
</evidence>
<organism evidence="3 4">
    <name type="scientific">Kingdonia uniflora</name>
    <dbReference type="NCBI Taxonomy" id="39325"/>
    <lineage>
        <taxon>Eukaryota</taxon>
        <taxon>Viridiplantae</taxon>
        <taxon>Streptophyta</taxon>
        <taxon>Embryophyta</taxon>
        <taxon>Tracheophyta</taxon>
        <taxon>Spermatophyta</taxon>
        <taxon>Magnoliopsida</taxon>
        <taxon>Ranunculales</taxon>
        <taxon>Circaeasteraceae</taxon>
        <taxon>Kingdonia</taxon>
    </lineage>
</organism>
<accession>A0A7J7L1E2</accession>
<keyword evidence="4" id="KW-1185">Reference proteome</keyword>
<proteinExistence type="predicted"/>
<evidence type="ECO:0000259" key="2">
    <source>
        <dbReference type="Pfam" id="PF24925"/>
    </source>
</evidence>
<dbReference type="InterPro" id="IPR056648">
    <property type="entry name" value="DUF7746"/>
</dbReference>
<evidence type="ECO:0000259" key="1">
    <source>
        <dbReference type="Pfam" id="PF24496"/>
    </source>
</evidence>
<name>A0A7J7L1E2_9MAGN</name>
<sequence length="684" mass="78473">MGLTSSRSPRPRFNNQVSQITQTDDGDVEVTFASHPIRLSLHKSKSCRQLTNEEEIPYHVSCPSTQPSVSRHSTSEPIIKGIRLSDQQIPHGVYHDPNHDPNTSTRSENFTQEKLGLIEDIYYHEIERSQKIIFFYDWFITWYSCHQYIISNIEDFTKTWVKADGIEIQSVHPSHESLHLIKGHNNSKPLEANAFAYPTNPQNDVNLIVKQNNWTNVTHPTIGNQLNRIEDHIQRPSPSTIDIDETSTSSSILHADIKPICEVKDFKLSDSQDSEFVNLLIERINKFSVNTLDQPSTSEATSDDQSENFIQTAEASFHKIEYEPSQLRTYYKRPSPQDLLFEDNFLQNQMSYNGRSIYEWNIDGLSEYQIYEIIHKMLMYACICKTVGNEDDSVAKFIANGFTGAIKGWWANVITENQKIEIFGAVKRESTSTNPVKDVVYTLVQTILLHFAGLSPQRHERNRKLLQNLRCPFLTHFKWYKDVYICKVMQRIDPNAEHWKARFIDGLPPLFAAKVRQKLKDQYDDEGLKLQLSKLLLNTTSEEDSSDNSEAINHIDHTVSSSTEATPCAECSGNNSPDYWKATVEMNGLQLNTLTTNQSLLLSVIDKITDPEIRNQILNLCIQQLALDNPKSSTTPKPPVNNYYNFQDVLRRLENSKPITIQELHQEINLLKSEVRSIKLSPEI</sequence>
<dbReference type="PANTHER" id="PTHR33054:SF9">
    <property type="entry name" value="CCHC-TYPE DOMAIN-CONTAINING PROTEIN"/>
    <property type="match status" value="1"/>
</dbReference>
<protein>
    <submittedName>
        <fullName evidence="3">Uncharacterized protein</fullName>
    </submittedName>
</protein>
<dbReference type="PANTHER" id="PTHR33054">
    <property type="entry name" value="CCHC-TYPE DOMAIN-CONTAINING PROTEIN"/>
    <property type="match status" value="1"/>
</dbReference>
<feature type="domain" description="DUF7746" evidence="2">
    <location>
        <begin position="352"/>
        <end position="430"/>
    </location>
</feature>
<dbReference type="AlphaFoldDB" id="A0A7J7L1E2"/>
<comment type="caution">
    <text evidence="3">The sequence shown here is derived from an EMBL/GenBank/DDBJ whole genome shotgun (WGS) entry which is preliminary data.</text>
</comment>
<gene>
    <name evidence="3" type="ORF">GIB67_028664</name>
</gene>
<dbReference type="Pfam" id="PF24496">
    <property type="entry name" value="DUF7588"/>
    <property type="match status" value="1"/>
</dbReference>
<dbReference type="Pfam" id="PF24925">
    <property type="entry name" value="DUF7746"/>
    <property type="match status" value="1"/>
</dbReference>
<dbReference type="Proteomes" id="UP000541444">
    <property type="component" value="Unassembled WGS sequence"/>
</dbReference>
<dbReference type="InterPro" id="IPR056010">
    <property type="entry name" value="DUF7588"/>
</dbReference>
<dbReference type="OrthoDB" id="1735266at2759"/>
<dbReference type="EMBL" id="JACGCM010002698">
    <property type="protein sequence ID" value="KAF6136445.1"/>
    <property type="molecule type" value="Genomic_DNA"/>
</dbReference>
<feature type="domain" description="DUF7588" evidence="1">
    <location>
        <begin position="108"/>
        <end position="151"/>
    </location>
</feature>
<evidence type="ECO:0000313" key="4">
    <source>
        <dbReference type="Proteomes" id="UP000541444"/>
    </source>
</evidence>